<dbReference type="Gene3D" id="3.90.79.10">
    <property type="entry name" value="Nucleoside Triphosphate Pyrophosphohydrolase"/>
    <property type="match status" value="1"/>
</dbReference>
<dbReference type="InterPro" id="IPR000086">
    <property type="entry name" value="NUDIX_hydrolase_dom"/>
</dbReference>
<dbReference type="EMBL" id="JRZE01000001">
    <property type="protein sequence ID" value="KHF46076.1"/>
    <property type="molecule type" value="Genomic_DNA"/>
</dbReference>
<keyword evidence="8" id="KW-0460">Magnesium</keyword>
<dbReference type="GO" id="GO:0006260">
    <property type="term" value="P:DNA replication"/>
    <property type="evidence" value="ECO:0007669"/>
    <property type="project" value="UniProtKB-KW"/>
</dbReference>
<reference evidence="13 14" key="1">
    <citation type="submission" date="2014-10" db="EMBL/GenBank/DDBJ databases">
        <title>Genome sequence of Micropolyspora internatus JCM3315.</title>
        <authorList>
            <person name="Shin S.-K."/>
            <person name="Yi H."/>
        </authorList>
    </citation>
    <scope>NUCLEOTIDE SEQUENCE [LARGE SCALE GENOMIC DNA]</scope>
    <source>
        <strain evidence="13 14">JCM 3315</strain>
    </source>
</reference>
<dbReference type="PRINTS" id="PR00502">
    <property type="entry name" value="NUDIXFAMILY"/>
</dbReference>
<evidence type="ECO:0000256" key="8">
    <source>
        <dbReference type="ARBA" id="ARBA00022842"/>
    </source>
</evidence>
<evidence type="ECO:0000256" key="3">
    <source>
        <dbReference type="ARBA" id="ARBA00022457"/>
    </source>
</evidence>
<evidence type="ECO:0000256" key="9">
    <source>
        <dbReference type="ARBA" id="ARBA00023204"/>
    </source>
</evidence>
<dbReference type="PANTHER" id="PTHR47707">
    <property type="entry name" value="8-OXO-DGTP DIPHOSPHATASE"/>
    <property type="match status" value="1"/>
</dbReference>
<keyword evidence="4" id="KW-0235">DNA replication</keyword>
<accession>A0A837DJJ1</accession>
<dbReference type="AlphaFoldDB" id="A0A837DJJ1"/>
<keyword evidence="5" id="KW-0479">Metal-binding</keyword>
<dbReference type="GO" id="GO:0044716">
    <property type="term" value="F:8-oxo-GDP phosphatase activity"/>
    <property type="evidence" value="ECO:0007669"/>
    <property type="project" value="TreeGrafter"/>
</dbReference>
<keyword evidence="3" id="KW-0515">Mutator protein</keyword>
<evidence type="ECO:0000313" key="13">
    <source>
        <dbReference type="EMBL" id="KHF46076.1"/>
    </source>
</evidence>
<proteinExistence type="inferred from homology"/>
<dbReference type="Proteomes" id="UP000030848">
    <property type="component" value="Unassembled WGS sequence"/>
</dbReference>
<dbReference type="PROSITE" id="PS51462">
    <property type="entry name" value="NUDIX"/>
    <property type="match status" value="1"/>
</dbReference>
<dbReference type="GO" id="GO:0046872">
    <property type="term" value="F:metal ion binding"/>
    <property type="evidence" value="ECO:0007669"/>
    <property type="project" value="UniProtKB-KW"/>
</dbReference>
<evidence type="ECO:0000259" key="12">
    <source>
        <dbReference type="PROSITE" id="PS51462"/>
    </source>
</evidence>
<dbReference type="Pfam" id="PF00293">
    <property type="entry name" value="NUDIX"/>
    <property type="match status" value="1"/>
</dbReference>
<organism evidence="13 14">
    <name type="scientific">Saccharomonospora viridis</name>
    <dbReference type="NCBI Taxonomy" id="1852"/>
    <lineage>
        <taxon>Bacteria</taxon>
        <taxon>Bacillati</taxon>
        <taxon>Actinomycetota</taxon>
        <taxon>Actinomycetes</taxon>
        <taxon>Pseudonocardiales</taxon>
        <taxon>Pseudonocardiaceae</taxon>
        <taxon>Saccharomonospora</taxon>
    </lineage>
</organism>
<dbReference type="SUPFAM" id="SSF55811">
    <property type="entry name" value="Nudix"/>
    <property type="match status" value="1"/>
</dbReference>
<evidence type="ECO:0000256" key="7">
    <source>
        <dbReference type="ARBA" id="ARBA00022801"/>
    </source>
</evidence>
<comment type="catalytic activity">
    <reaction evidence="10">
        <text>8-oxo-dGTP + H2O = 8-oxo-dGMP + diphosphate + H(+)</text>
        <dbReference type="Rhea" id="RHEA:31575"/>
        <dbReference type="ChEBI" id="CHEBI:15377"/>
        <dbReference type="ChEBI" id="CHEBI:15378"/>
        <dbReference type="ChEBI" id="CHEBI:33019"/>
        <dbReference type="ChEBI" id="CHEBI:63224"/>
        <dbReference type="ChEBI" id="CHEBI:77896"/>
        <dbReference type="EC" id="3.6.1.55"/>
    </reaction>
</comment>
<comment type="similarity">
    <text evidence="2">Belongs to the Nudix hydrolase family.</text>
</comment>
<evidence type="ECO:0000256" key="6">
    <source>
        <dbReference type="ARBA" id="ARBA00022763"/>
    </source>
</evidence>
<evidence type="ECO:0000313" key="14">
    <source>
        <dbReference type="Proteomes" id="UP000030848"/>
    </source>
</evidence>
<dbReference type="GO" id="GO:0035539">
    <property type="term" value="F:8-oxo-7,8-dihydrodeoxyguanosine triphosphate pyrophosphatase activity"/>
    <property type="evidence" value="ECO:0007669"/>
    <property type="project" value="UniProtKB-EC"/>
</dbReference>
<evidence type="ECO:0000256" key="1">
    <source>
        <dbReference type="ARBA" id="ARBA00001946"/>
    </source>
</evidence>
<evidence type="ECO:0000256" key="4">
    <source>
        <dbReference type="ARBA" id="ARBA00022705"/>
    </source>
</evidence>
<name>A0A837DJJ1_9PSEU</name>
<dbReference type="InterPro" id="IPR020476">
    <property type="entry name" value="Nudix_hydrolase"/>
</dbReference>
<evidence type="ECO:0000256" key="10">
    <source>
        <dbReference type="ARBA" id="ARBA00035861"/>
    </source>
</evidence>
<dbReference type="InterPro" id="IPR015797">
    <property type="entry name" value="NUDIX_hydrolase-like_dom_sf"/>
</dbReference>
<dbReference type="InterPro" id="IPR047127">
    <property type="entry name" value="MutT-like"/>
</dbReference>
<sequence>MADTGDGGSVVCGWVLRLSGANGVGDTVGMTADVVGTAIVRNGLLLAQQRAYPPDVAGLWELPGGRVEAGETDVEAVLRECREELGVEVVVGDRVGVDVPLPGGKVLRVFAATLPEGGGQPRAVEHKALRWLSADELAAVDWLPADRVLLPALRELLSGTDG</sequence>
<keyword evidence="7 13" id="KW-0378">Hydrolase</keyword>
<dbReference type="PANTHER" id="PTHR47707:SF1">
    <property type="entry name" value="NUDIX HYDROLASE FAMILY PROTEIN"/>
    <property type="match status" value="1"/>
</dbReference>
<comment type="caution">
    <text evidence="13">The sequence shown here is derived from an EMBL/GenBank/DDBJ whole genome shotgun (WGS) entry which is preliminary data.</text>
</comment>
<dbReference type="GO" id="GO:0044715">
    <property type="term" value="F:8-oxo-dGDP phosphatase activity"/>
    <property type="evidence" value="ECO:0007669"/>
    <property type="project" value="TreeGrafter"/>
</dbReference>
<dbReference type="CDD" id="cd03425">
    <property type="entry name" value="NUDIX_MutT_NudA_like"/>
    <property type="match status" value="1"/>
</dbReference>
<protein>
    <recommendedName>
        <fullName evidence="11">8-oxo-dGTP diphosphatase</fullName>
        <ecNumber evidence="11">3.6.1.55</ecNumber>
    </recommendedName>
</protein>
<dbReference type="EC" id="3.6.1.55" evidence="11"/>
<evidence type="ECO:0000256" key="2">
    <source>
        <dbReference type="ARBA" id="ARBA00005582"/>
    </source>
</evidence>
<keyword evidence="9" id="KW-0234">DNA repair</keyword>
<evidence type="ECO:0000256" key="5">
    <source>
        <dbReference type="ARBA" id="ARBA00022723"/>
    </source>
</evidence>
<dbReference type="GO" id="GO:0008413">
    <property type="term" value="F:8-oxo-7,8-dihydroguanosine triphosphate pyrophosphatase activity"/>
    <property type="evidence" value="ECO:0007669"/>
    <property type="project" value="TreeGrafter"/>
</dbReference>
<keyword evidence="6" id="KW-0227">DNA damage</keyword>
<evidence type="ECO:0000256" key="11">
    <source>
        <dbReference type="ARBA" id="ARBA00038905"/>
    </source>
</evidence>
<gene>
    <name evidence="13" type="ORF">MINT15_03770</name>
</gene>
<comment type="cofactor">
    <cofactor evidence="1">
        <name>Mg(2+)</name>
        <dbReference type="ChEBI" id="CHEBI:18420"/>
    </cofactor>
</comment>
<dbReference type="GO" id="GO:0006281">
    <property type="term" value="P:DNA repair"/>
    <property type="evidence" value="ECO:0007669"/>
    <property type="project" value="UniProtKB-KW"/>
</dbReference>
<feature type="domain" description="Nudix hydrolase" evidence="12">
    <location>
        <begin position="30"/>
        <end position="157"/>
    </location>
</feature>